<keyword evidence="6" id="KW-0735">Signal-anchor</keyword>
<dbReference type="PANTHER" id="PTHR11214:SF314">
    <property type="entry name" value="HEXOSYLTRANSFERASE"/>
    <property type="match status" value="1"/>
</dbReference>
<dbReference type="PANTHER" id="PTHR11214">
    <property type="entry name" value="BETA-1,3-N-ACETYLGLUCOSAMINYLTRANSFERASE"/>
    <property type="match status" value="1"/>
</dbReference>
<comment type="similarity">
    <text evidence="2">Belongs to the glycosyltransferase 31 family.</text>
</comment>
<evidence type="ECO:0000256" key="6">
    <source>
        <dbReference type="ARBA" id="ARBA00022968"/>
    </source>
</evidence>
<evidence type="ECO:0000313" key="12">
    <source>
        <dbReference type="EMBL" id="CAL1539614.1"/>
    </source>
</evidence>
<keyword evidence="5 11" id="KW-0812">Transmembrane</keyword>
<keyword evidence="9 11" id="KW-0472">Membrane</keyword>
<proteinExistence type="inferred from homology"/>
<organism evidence="12 13">
    <name type="scientific">Lymnaea stagnalis</name>
    <name type="common">Great pond snail</name>
    <name type="synonym">Helix stagnalis</name>
    <dbReference type="NCBI Taxonomy" id="6523"/>
    <lineage>
        <taxon>Eukaryota</taxon>
        <taxon>Metazoa</taxon>
        <taxon>Spiralia</taxon>
        <taxon>Lophotrochozoa</taxon>
        <taxon>Mollusca</taxon>
        <taxon>Gastropoda</taxon>
        <taxon>Heterobranchia</taxon>
        <taxon>Euthyneura</taxon>
        <taxon>Panpulmonata</taxon>
        <taxon>Hygrophila</taxon>
        <taxon>Lymnaeoidea</taxon>
        <taxon>Lymnaeidae</taxon>
        <taxon>Lymnaea</taxon>
    </lineage>
</organism>
<keyword evidence="3" id="KW-0328">Glycosyltransferase</keyword>
<feature type="region of interest" description="Disordered" evidence="10">
    <location>
        <begin position="306"/>
        <end position="341"/>
    </location>
</feature>
<keyword evidence="4" id="KW-0808">Transferase</keyword>
<evidence type="ECO:0000256" key="11">
    <source>
        <dbReference type="SAM" id="Phobius"/>
    </source>
</evidence>
<evidence type="ECO:0000256" key="7">
    <source>
        <dbReference type="ARBA" id="ARBA00022989"/>
    </source>
</evidence>
<reference evidence="12 13" key="1">
    <citation type="submission" date="2024-04" db="EMBL/GenBank/DDBJ databases">
        <authorList>
            <consortium name="Genoscope - CEA"/>
            <person name="William W."/>
        </authorList>
    </citation>
    <scope>NUCLEOTIDE SEQUENCE [LARGE SCALE GENOMIC DNA]</scope>
</reference>
<dbReference type="GO" id="GO:0006493">
    <property type="term" value="P:protein O-linked glycosylation"/>
    <property type="evidence" value="ECO:0007669"/>
    <property type="project" value="TreeGrafter"/>
</dbReference>
<evidence type="ECO:0000256" key="1">
    <source>
        <dbReference type="ARBA" id="ARBA00004323"/>
    </source>
</evidence>
<dbReference type="InterPro" id="IPR002659">
    <property type="entry name" value="Glyco_trans_31"/>
</dbReference>
<evidence type="ECO:0000256" key="2">
    <source>
        <dbReference type="ARBA" id="ARBA00008661"/>
    </source>
</evidence>
<evidence type="ECO:0000256" key="10">
    <source>
        <dbReference type="SAM" id="MobiDB-lite"/>
    </source>
</evidence>
<comment type="caution">
    <text evidence="12">The sequence shown here is derived from an EMBL/GenBank/DDBJ whole genome shotgun (WGS) entry which is preliminary data.</text>
</comment>
<accession>A0AAV2I135</accession>
<feature type="transmembrane region" description="Helical" evidence="11">
    <location>
        <begin position="21"/>
        <end position="38"/>
    </location>
</feature>
<keyword evidence="8" id="KW-0333">Golgi apparatus</keyword>
<feature type="compositionally biased region" description="Polar residues" evidence="10">
    <location>
        <begin position="315"/>
        <end position="341"/>
    </location>
</feature>
<evidence type="ECO:0000313" key="13">
    <source>
        <dbReference type="Proteomes" id="UP001497497"/>
    </source>
</evidence>
<evidence type="ECO:0000256" key="9">
    <source>
        <dbReference type="ARBA" id="ARBA00023136"/>
    </source>
</evidence>
<comment type="subcellular location">
    <subcellularLocation>
        <location evidence="1">Golgi apparatus membrane</location>
        <topology evidence="1">Single-pass type II membrane protein</topology>
    </subcellularLocation>
</comment>
<dbReference type="EMBL" id="CAXITT010000345">
    <property type="protein sequence ID" value="CAL1539614.1"/>
    <property type="molecule type" value="Genomic_DNA"/>
</dbReference>
<evidence type="ECO:0000256" key="3">
    <source>
        <dbReference type="ARBA" id="ARBA00022676"/>
    </source>
</evidence>
<dbReference type="AlphaFoldDB" id="A0AAV2I135"/>
<keyword evidence="7 11" id="KW-1133">Transmembrane helix</keyword>
<dbReference type="Pfam" id="PF01762">
    <property type="entry name" value="Galactosyl_T"/>
    <property type="match status" value="1"/>
</dbReference>
<dbReference type="GO" id="GO:0000139">
    <property type="term" value="C:Golgi membrane"/>
    <property type="evidence" value="ECO:0007669"/>
    <property type="project" value="UniProtKB-SubCell"/>
</dbReference>
<evidence type="ECO:0000256" key="8">
    <source>
        <dbReference type="ARBA" id="ARBA00023034"/>
    </source>
</evidence>
<dbReference type="GO" id="GO:0016758">
    <property type="term" value="F:hexosyltransferase activity"/>
    <property type="evidence" value="ECO:0007669"/>
    <property type="project" value="InterPro"/>
</dbReference>
<evidence type="ECO:0000256" key="4">
    <source>
        <dbReference type="ARBA" id="ARBA00022679"/>
    </source>
</evidence>
<name>A0AAV2I135_LYMST</name>
<evidence type="ECO:0000256" key="5">
    <source>
        <dbReference type="ARBA" id="ARBA00022692"/>
    </source>
</evidence>
<sequence length="689" mass="76759">MDAFRGCFSCNCRRKSFTKRLMPAFFQVFVVIGVWHLLKSKESPDTEAPVRSLRSADYPEPPTKCSPGDYITGNHLNLDSIMARDGSPVKSQEHSHVLNVELFVRDTEHGTLVVYPVGTQVSFSADKEGHQNVGENLVFFDDNNPEGKVVGGEENRDKHVESNYKSIENGINTDDVGEDNSNTLKGHQEVVDYDEGIALVDANPEKSSSVVGKADINLLLVKDSMLRIRPEDQKGQQVILERMEVKNNEPGFTANEGLIPPNADKIPKEILASKIFQSDPRFQQYGGGNKVLANSDQMKGFSFQGGFRSGQPQGVGNQLQLSRGGIQSPNQAPLGGQQSNAATGQLAADGLGDAVYVNGEGEPLYTDGFIDRVKKLRFEMFGKVVSGKVEASPQPTPYRLNNQERCSLLGETDIMFLINSLPQSGEQRQRIRDSFVKAAFFKPFLITHMFILGSTPSPNIQKTINHEQELYGDVVQGEFIDSSENSTLKGLMGMRWVLQFCPQAEFIMKINEDVFVDTDKLLRGLLPSVKAVVGKRSICCAFNPQGPIPRSGTNSFPKDLFPNRTVMRPYCKGYALILTRGLVSSLVAASDYMPLINFEDFYLYGVLPFVVGGVEVYDFGNKRAFHDFGIDAVNCYKEQRDKCPFVASKAFSARYTSLWESVRNRLQQTNFGWEGKKSLWNIISYRRNF</sequence>
<keyword evidence="13" id="KW-1185">Reference proteome</keyword>
<gene>
    <name evidence="12" type="ORF">GSLYS_00013347001</name>
</gene>
<dbReference type="Gene3D" id="3.90.550.50">
    <property type="match status" value="1"/>
</dbReference>
<protein>
    <submittedName>
        <fullName evidence="12">Uncharacterized protein</fullName>
    </submittedName>
</protein>
<dbReference type="Proteomes" id="UP001497497">
    <property type="component" value="Unassembled WGS sequence"/>
</dbReference>